<protein>
    <submittedName>
        <fullName evidence="2">Pimeloyl-ACP methyl ester carboxylesterase</fullName>
    </submittedName>
</protein>
<name>A0A7W3JBA0_9MICO</name>
<organism evidence="2 3">
    <name type="scientific">Promicromonospora sukumoe</name>
    <dbReference type="NCBI Taxonomy" id="88382"/>
    <lineage>
        <taxon>Bacteria</taxon>
        <taxon>Bacillati</taxon>
        <taxon>Actinomycetota</taxon>
        <taxon>Actinomycetes</taxon>
        <taxon>Micrococcales</taxon>
        <taxon>Promicromonosporaceae</taxon>
        <taxon>Promicromonospora</taxon>
    </lineage>
</organism>
<dbReference type="Pfam" id="PF00561">
    <property type="entry name" value="Abhydrolase_1"/>
    <property type="match status" value="1"/>
</dbReference>
<dbReference type="SUPFAM" id="SSF53474">
    <property type="entry name" value="alpha/beta-Hydrolases"/>
    <property type="match status" value="1"/>
</dbReference>
<dbReference type="RefSeq" id="WP_182618908.1">
    <property type="nucleotide sequence ID" value="NZ_BAAATF010000008.1"/>
</dbReference>
<dbReference type="Proteomes" id="UP000540568">
    <property type="component" value="Unassembled WGS sequence"/>
</dbReference>
<dbReference type="InterPro" id="IPR050266">
    <property type="entry name" value="AB_hydrolase_sf"/>
</dbReference>
<evidence type="ECO:0000313" key="3">
    <source>
        <dbReference type="Proteomes" id="UP000540568"/>
    </source>
</evidence>
<evidence type="ECO:0000259" key="1">
    <source>
        <dbReference type="Pfam" id="PF00561"/>
    </source>
</evidence>
<dbReference type="PANTHER" id="PTHR43798">
    <property type="entry name" value="MONOACYLGLYCEROL LIPASE"/>
    <property type="match status" value="1"/>
</dbReference>
<dbReference type="InterPro" id="IPR000073">
    <property type="entry name" value="AB_hydrolase_1"/>
</dbReference>
<comment type="caution">
    <text evidence="2">The sequence shown here is derived from an EMBL/GenBank/DDBJ whole genome shotgun (WGS) entry which is preliminary data.</text>
</comment>
<reference evidence="2 3" key="1">
    <citation type="submission" date="2020-07" db="EMBL/GenBank/DDBJ databases">
        <title>Sequencing the genomes of 1000 actinobacteria strains.</title>
        <authorList>
            <person name="Klenk H.-P."/>
        </authorList>
    </citation>
    <scope>NUCLEOTIDE SEQUENCE [LARGE SCALE GENOMIC DNA]</scope>
    <source>
        <strain evidence="2 3">DSM 44121</strain>
    </source>
</reference>
<accession>A0A7W3JBA0</accession>
<proteinExistence type="predicted"/>
<dbReference type="AlphaFoldDB" id="A0A7W3JBA0"/>
<gene>
    <name evidence="2" type="ORF">FHX71_003626</name>
</gene>
<dbReference type="EMBL" id="JACGWV010000002">
    <property type="protein sequence ID" value="MBA8809650.1"/>
    <property type="molecule type" value="Genomic_DNA"/>
</dbReference>
<dbReference type="Gene3D" id="3.40.50.1820">
    <property type="entry name" value="alpha/beta hydrolase"/>
    <property type="match status" value="1"/>
</dbReference>
<dbReference type="GO" id="GO:0016020">
    <property type="term" value="C:membrane"/>
    <property type="evidence" value="ECO:0007669"/>
    <property type="project" value="TreeGrafter"/>
</dbReference>
<dbReference type="GO" id="GO:0003824">
    <property type="term" value="F:catalytic activity"/>
    <property type="evidence" value="ECO:0007669"/>
    <property type="project" value="UniProtKB-ARBA"/>
</dbReference>
<evidence type="ECO:0000313" key="2">
    <source>
        <dbReference type="EMBL" id="MBA8809650.1"/>
    </source>
</evidence>
<dbReference type="PANTHER" id="PTHR43798:SF33">
    <property type="entry name" value="HYDROLASE, PUTATIVE (AFU_ORTHOLOGUE AFUA_2G14860)-RELATED"/>
    <property type="match status" value="1"/>
</dbReference>
<dbReference type="InterPro" id="IPR029058">
    <property type="entry name" value="AB_hydrolase_fold"/>
</dbReference>
<keyword evidence="3" id="KW-1185">Reference proteome</keyword>
<sequence>MVRIGRFRSDAARDTYLRAYAAMEGLWPVPSMTADVPTAYGTTHVRRSGSGDGLPLVLLHGYGGNGLYWHDVVEALAGDRALVALDTVGAAGRSVQRAPLRGDADYGAWFAQVLDGLGLGRVHVLGESLGAWHATLVALHAPDRVASVSLIEPNGVVTRTPFRALVRMLRFGVNPTDEGWRRMSEWLAPGTHPTDAERACMKAAQGYRTAAGWARPLKDAELASLAPPLLALYGERSVVSEPYAARRRLAERLPSAEVEIFPGAGHGVRGQVPDRVAARVSRFVARHDTSARVDR</sequence>
<feature type="domain" description="AB hydrolase-1" evidence="1">
    <location>
        <begin position="55"/>
        <end position="187"/>
    </location>
</feature>